<evidence type="ECO:0000313" key="2">
    <source>
        <dbReference type="EMBL" id="TXS31190.1"/>
    </source>
</evidence>
<reference evidence="2" key="1">
    <citation type="submission" date="2018-10" db="EMBL/GenBank/DDBJ databases">
        <authorList>
            <person name="Hariharan J."/>
            <person name="Choudoir M.J."/>
            <person name="Diebold P."/>
            <person name="Panke-Buisse K."/>
            <person name="Campbell A.N."/>
            <person name="Buckley D.H."/>
        </authorList>
    </citation>
    <scope>NUCLEOTIDE SEQUENCE</scope>
    <source>
        <strain evidence="2">Gb1</strain>
    </source>
</reference>
<evidence type="ECO:0000259" key="1">
    <source>
        <dbReference type="Pfam" id="PF12697"/>
    </source>
</evidence>
<dbReference type="EMBL" id="RDBM01000034">
    <property type="protein sequence ID" value="TXS31190.1"/>
    <property type="molecule type" value="Genomic_DNA"/>
</dbReference>
<protein>
    <submittedName>
        <fullName evidence="2">Alpha/beta fold hydrolase</fullName>
    </submittedName>
</protein>
<sequence length="262" mass="29204">MKVERRQIDGVFIEHAAPDGEPVGPPVVFVHGGSHGSWLWEKWLPHFAAAGRHSYAFSWYNHTKSEALPQEEFVRRSMLDVTRELRAVVAHVGEAPVFVAHSMGAAAVQKYAEDFPVSAQVLLAPVPCSQSAGEAIPLPLDMSEPFPPMPYEMATHWFFAGCSDEDARRYYELMPDESPRAVWEAAQRGAAIELDRTRIGGPTLMIAGGQDIVSPAELVRRHAAHFGADYLYLPDRAHSLILEPRWKAVADRVLSWLDRAAW</sequence>
<dbReference type="InterPro" id="IPR050228">
    <property type="entry name" value="Carboxylesterase_BioH"/>
</dbReference>
<keyword evidence="2" id="KW-0378">Hydrolase</keyword>
<dbReference type="InterPro" id="IPR029058">
    <property type="entry name" value="AB_hydrolase_fold"/>
</dbReference>
<organism evidence="2">
    <name type="scientific">Streptomyces sp. gb1(2016)</name>
    <dbReference type="NCBI Taxonomy" id="1828321"/>
    <lineage>
        <taxon>Bacteria</taxon>
        <taxon>Bacillati</taxon>
        <taxon>Actinomycetota</taxon>
        <taxon>Actinomycetes</taxon>
        <taxon>Kitasatosporales</taxon>
        <taxon>Streptomycetaceae</taxon>
        <taxon>Streptomyces</taxon>
    </lineage>
</organism>
<proteinExistence type="predicted"/>
<gene>
    <name evidence="2" type="ORF">EAO74_09940</name>
</gene>
<dbReference type="PANTHER" id="PTHR43194">
    <property type="entry name" value="HYDROLASE ALPHA/BETA FOLD FAMILY"/>
    <property type="match status" value="1"/>
</dbReference>
<name>A0A652L5K5_9ACTN</name>
<accession>A0A652L5K5</accession>
<dbReference type="SUPFAM" id="SSF53474">
    <property type="entry name" value="alpha/beta-Hydrolases"/>
    <property type="match status" value="1"/>
</dbReference>
<dbReference type="AlphaFoldDB" id="A0A652L5K5"/>
<dbReference type="PANTHER" id="PTHR43194:SF2">
    <property type="entry name" value="PEROXISOMAL MEMBRANE PROTEIN LPX1"/>
    <property type="match status" value="1"/>
</dbReference>
<feature type="domain" description="AB hydrolase-1" evidence="1">
    <location>
        <begin position="27"/>
        <end position="251"/>
    </location>
</feature>
<dbReference type="RefSeq" id="WP_147983413.1">
    <property type="nucleotide sequence ID" value="NZ_RDBM01000034.1"/>
</dbReference>
<comment type="caution">
    <text evidence="2">The sequence shown here is derived from an EMBL/GenBank/DDBJ whole genome shotgun (WGS) entry which is preliminary data.</text>
</comment>
<dbReference type="Gene3D" id="3.40.50.1820">
    <property type="entry name" value="alpha/beta hydrolase"/>
    <property type="match status" value="1"/>
</dbReference>
<dbReference type="InterPro" id="IPR000073">
    <property type="entry name" value="AB_hydrolase_1"/>
</dbReference>
<dbReference type="Pfam" id="PF12697">
    <property type="entry name" value="Abhydrolase_6"/>
    <property type="match status" value="1"/>
</dbReference>
<dbReference type="GO" id="GO:0016787">
    <property type="term" value="F:hydrolase activity"/>
    <property type="evidence" value="ECO:0007669"/>
    <property type="project" value="UniProtKB-KW"/>
</dbReference>